<protein>
    <recommendedName>
        <fullName evidence="3">Phosphoesterase HXTX domain-containing protein</fullName>
    </recommendedName>
</protein>
<dbReference type="EMBL" id="UINC01057538">
    <property type="protein sequence ID" value="SVB78802.1"/>
    <property type="molecule type" value="Genomic_DNA"/>
</dbReference>
<evidence type="ECO:0000256" key="1">
    <source>
        <dbReference type="ARBA" id="ARBA00022801"/>
    </source>
</evidence>
<evidence type="ECO:0000313" key="2">
    <source>
        <dbReference type="EMBL" id="SVB78802.1"/>
    </source>
</evidence>
<dbReference type="PANTHER" id="PTHR35561:SF1">
    <property type="entry name" value="RNA 2',3'-CYCLIC PHOSPHODIESTERASE"/>
    <property type="match status" value="1"/>
</dbReference>
<dbReference type="Pfam" id="PF13563">
    <property type="entry name" value="2_5_RNA_ligase2"/>
    <property type="match status" value="1"/>
</dbReference>
<accession>A0A382GV90</accession>
<dbReference type="InterPro" id="IPR004175">
    <property type="entry name" value="RNA_CPDase"/>
</dbReference>
<gene>
    <name evidence="2" type="ORF">METZ01_LOCUS231656</name>
</gene>
<name>A0A382GV90_9ZZZZ</name>
<dbReference type="HAMAP" id="MF_01940">
    <property type="entry name" value="RNA_CPDase"/>
    <property type="match status" value="1"/>
</dbReference>
<keyword evidence="1" id="KW-0378">Hydrolase</keyword>
<dbReference type="GO" id="GO:0008664">
    <property type="term" value="F:RNA 2',3'-cyclic 3'-phosphodiesterase activity"/>
    <property type="evidence" value="ECO:0007669"/>
    <property type="project" value="InterPro"/>
</dbReference>
<dbReference type="AlphaFoldDB" id="A0A382GV90"/>
<dbReference type="InterPro" id="IPR009097">
    <property type="entry name" value="Cyclic_Pdiesterase"/>
</dbReference>
<evidence type="ECO:0008006" key="3">
    <source>
        <dbReference type="Google" id="ProtNLM"/>
    </source>
</evidence>
<dbReference type="PANTHER" id="PTHR35561">
    <property type="entry name" value="RNA 2',3'-CYCLIC PHOSPHODIESTERASE"/>
    <property type="match status" value="1"/>
</dbReference>
<reference evidence="2" key="1">
    <citation type="submission" date="2018-05" db="EMBL/GenBank/DDBJ databases">
        <authorList>
            <person name="Lanie J.A."/>
            <person name="Ng W.-L."/>
            <person name="Kazmierczak K.M."/>
            <person name="Andrzejewski T.M."/>
            <person name="Davidsen T.M."/>
            <person name="Wayne K.J."/>
            <person name="Tettelin H."/>
            <person name="Glass J.I."/>
            <person name="Rusch D."/>
            <person name="Podicherti R."/>
            <person name="Tsui H.-C.T."/>
            <person name="Winkler M.E."/>
        </authorList>
    </citation>
    <scope>NUCLEOTIDE SEQUENCE</scope>
</reference>
<sequence>MRLFVAIPIPNRIKGTLTALCGGVEGARWQDSERMHLTLRFIGEVDGAMARDIDDVLYQTANPCFNLSLRGTGFFNERGLPRVLWAGVGDDTELRRLHKKIQHGLKAVGLEPEHRRFHPHVTLARLNGAPLIEAEGYTARYSEYKSPLFTVDRFCLVSSHLAREGAIYTIEAEYPLDSGVSYEA</sequence>
<dbReference type="NCBIfam" id="TIGR02258">
    <property type="entry name" value="2_5_ligase"/>
    <property type="match status" value="1"/>
</dbReference>
<dbReference type="GO" id="GO:0004113">
    <property type="term" value="F:2',3'-cyclic-nucleotide 3'-phosphodiesterase activity"/>
    <property type="evidence" value="ECO:0007669"/>
    <property type="project" value="InterPro"/>
</dbReference>
<dbReference type="SUPFAM" id="SSF55144">
    <property type="entry name" value="LigT-like"/>
    <property type="match status" value="1"/>
</dbReference>
<dbReference type="Gene3D" id="3.90.1140.10">
    <property type="entry name" value="Cyclic phosphodiesterase"/>
    <property type="match status" value="1"/>
</dbReference>
<organism evidence="2">
    <name type="scientific">marine metagenome</name>
    <dbReference type="NCBI Taxonomy" id="408172"/>
    <lineage>
        <taxon>unclassified sequences</taxon>
        <taxon>metagenomes</taxon>
        <taxon>ecological metagenomes</taxon>
    </lineage>
</organism>
<proteinExistence type="inferred from homology"/>